<keyword evidence="2" id="KW-1133">Transmembrane helix</keyword>
<evidence type="ECO:0000313" key="4">
    <source>
        <dbReference type="Proteomes" id="UP001153269"/>
    </source>
</evidence>
<feature type="compositionally biased region" description="Low complexity" evidence="1">
    <location>
        <begin position="34"/>
        <end position="51"/>
    </location>
</feature>
<dbReference type="AlphaFoldDB" id="A0A9N7UDA4"/>
<keyword evidence="2" id="KW-0812">Transmembrane</keyword>
<evidence type="ECO:0000256" key="2">
    <source>
        <dbReference type="SAM" id="Phobius"/>
    </source>
</evidence>
<dbReference type="EMBL" id="CADEAL010001162">
    <property type="protein sequence ID" value="CAB1429698.1"/>
    <property type="molecule type" value="Genomic_DNA"/>
</dbReference>
<name>A0A9N7UDA4_PLEPL</name>
<sequence>MKKQARPVEDTSLRTDHVASGRAASLKCSQTSTSAAAAGKPPRGAGAGSPSVTIRRKVPADCFALLLLLLLLLLFSFDAGTHPDTNEDWLLSFFCRCGVFAVIKRRPVNDESLQNRAACQRHRDAKWREEAAYGCRASSLMYCHGGLPEDEL</sequence>
<keyword evidence="4" id="KW-1185">Reference proteome</keyword>
<gene>
    <name evidence="3" type="ORF">PLEPLA_LOCUS17678</name>
</gene>
<proteinExistence type="predicted"/>
<accession>A0A9N7UDA4</accession>
<feature type="compositionally biased region" description="Basic and acidic residues" evidence="1">
    <location>
        <begin position="1"/>
        <end position="19"/>
    </location>
</feature>
<dbReference type="Proteomes" id="UP001153269">
    <property type="component" value="Unassembled WGS sequence"/>
</dbReference>
<organism evidence="3 4">
    <name type="scientific">Pleuronectes platessa</name>
    <name type="common">European plaice</name>
    <dbReference type="NCBI Taxonomy" id="8262"/>
    <lineage>
        <taxon>Eukaryota</taxon>
        <taxon>Metazoa</taxon>
        <taxon>Chordata</taxon>
        <taxon>Craniata</taxon>
        <taxon>Vertebrata</taxon>
        <taxon>Euteleostomi</taxon>
        <taxon>Actinopterygii</taxon>
        <taxon>Neopterygii</taxon>
        <taxon>Teleostei</taxon>
        <taxon>Neoteleostei</taxon>
        <taxon>Acanthomorphata</taxon>
        <taxon>Carangaria</taxon>
        <taxon>Pleuronectiformes</taxon>
        <taxon>Pleuronectoidei</taxon>
        <taxon>Pleuronectidae</taxon>
        <taxon>Pleuronectes</taxon>
    </lineage>
</organism>
<comment type="caution">
    <text evidence="3">The sequence shown here is derived from an EMBL/GenBank/DDBJ whole genome shotgun (WGS) entry which is preliminary data.</text>
</comment>
<keyword evidence="2" id="KW-0472">Membrane</keyword>
<reference evidence="3" key="1">
    <citation type="submission" date="2020-03" db="EMBL/GenBank/DDBJ databases">
        <authorList>
            <person name="Weist P."/>
        </authorList>
    </citation>
    <scope>NUCLEOTIDE SEQUENCE</scope>
</reference>
<evidence type="ECO:0000313" key="3">
    <source>
        <dbReference type="EMBL" id="CAB1429698.1"/>
    </source>
</evidence>
<protein>
    <submittedName>
        <fullName evidence="3">Uncharacterized protein</fullName>
    </submittedName>
</protein>
<feature type="transmembrane region" description="Helical" evidence="2">
    <location>
        <begin position="58"/>
        <end position="77"/>
    </location>
</feature>
<feature type="region of interest" description="Disordered" evidence="1">
    <location>
        <begin position="1"/>
        <end position="51"/>
    </location>
</feature>
<evidence type="ECO:0000256" key="1">
    <source>
        <dbReference type="SAM" id="MobiDB-lite"/>
    </source>
</evidence>